<evidence type="ECO:0000256" key="1">
    <source>
        <dbReference type="ARBA" id="ARBA00000966"/>
    </source>
</evidence>
<comment type="catalytic activity">
    <reaction evidence="1 9">
        <text>Endohydrolysis of (1-&gt;4)-beta-D-glucosidic linkages in cellulose, lichenin and cereal beta-D-glucans.</text>
        <dbReference type="EC" id="3.2.1.4"/>
    </reaction>
</comment>
<evidence type="ECO:0000256" key="9">
    <source>
        <dbReference type="RuleBase" id="RU361166"/>
    </source>
</evidence>
<evidence type="ECO:0000256" key="2">
    <source>
        <dbReference type="ARBA" id="ARBA00007072"/>
    </source>
</evidence>
<dbReference type="Gene3D" id="1.50.10.10">
    <property type="match status" value="1"/>
</dbReference>
<dbReference type="Proteomes" id="UP000243459">
    <property type="component" value="Chromosome 1"/>
</dbReference>
<evidence type="ECO:0000256" key="10">
    <source>
        <dbReference type="SAM" id="SignalP"/>
    </source>
</evidence>
<evidence type="ECO:0000313" key="12">
    <source>
        <dbReference type="EMBL" id="ONK78862.1"/>
    </source>
</evidence>
<feature type="chain" id="PRO_5024321591" description="Endoglucanase" evidence="10">
    <location>
        <begin position="16"/>
        <end position="152"/>
    </location>
</feature>
<dbReference type="OMA" id="FTENTWR"/>
<evidence type="ECO:0000259" key="11">
    <source>
        <dbReference type="Pfam" id="PF00759"/>
    </source>
</evidence>
<feature type="active site" evidence="8">
    <location>
        <position position="123"/>
    </location>
</feature>
<keyword evidence="7 8" id="KW-0624">Polysaccharide degradation</keyword>
<keyword evidence="10" id="KW-0732">Signal</keyword>
<keyword evidence="4 9" id="KW-0136">Cellulose degradation</keyword>
<organism evidence="12 13">
    <name type="scientific">Asparagus officinalis</name>
    <name type="common">Garden asparagus</name>
    <dbReference type="NCBI Taxonomy" id="4686"/>
    <lineage>
        <taxon>Eukaryota</taxon>
        <taxon>Viridiplantae</taxon>
        <taxon>Streptophyta</taxon>
        <taxon>Embryophyta</taxon>
        <taxon>Tracheophyta</taxon>
        <taxon>Spermatophyta</taxon>
        <taxon>Magnoliopsida</taxon>
        <taxon>Liliopsida</taxon>
        <taxon>Asparagales</taxon>
        <taxon>Asparagaceae</taxon>
        <taxon>Asparagoideae</taxon>
        <taxon>Asparagus</taxon>
    </lineage>
</organism>
<feature type="active site" evidence="8">
    <location>
        <position position="132"/>
    </location>
</feature>
<evidence type="ECO:0000256" key="4">
    <source>
        <dbReference type="ARBA" id="ARBA00023001"/>
    </source>
</evidence>
<evidence type="ECO:0000256" key="5">
    <source>
        <dbReference type="ARBA" id="ARBA00023277"/>
    </source>
</evidence>
<keyword evidence="6 8" id="KW-0326">Glycosidase</keyword>
<dbReference type="PANTHER" id="PTHR22298">
    <property type="entry name" value="ENDO-1,4-BETA-GLUCANASE"/>
    <property type="match status" value="1"/>
</dbReference>
<dbReference type="InterPro" id="IPR012341">
    <property type="entry name" value="6hp_glycosidase-like_sf"/>
</dbReference>
<dbReference type="Pfam" id="PF00759">
    <property type="entry name" value="Glyco_hydro_9"/>
    <property type="match status" value="1"/>
</dbReference>
<dbReference type="EMBL" id="CM007381">
    <property type="protein sequence ID" value="ONK78862.1"/>
    <property type="molecule type" value="Genomic_DNA"/>
</dbReference>
<dbReference type="AlphaFoldDB" id="A0A5P1FL49"/>
<dbReference type="InterPro" id="IPR008928">
    <property type="entry name" value="6-hairpin_glycosidase_sf"/>
</dbReference>
<dbReference type="InterPro" id="IPR001701">
    <property type="entry name" value="Glyco_hydro_9"/>
</dbReference>
<evidence type="ECO:0000256" key="3">
    <source>
        <dbReference type="ARBA" id="ARBA00022801"/>
    </source>
</evidence>
<proteinExistence type="inferred from homology"/>
<dbReference type="Gramene" id="ONK78862">
    <property type="protein sequence ID" value="ONK78862"/>
    <property type="gene ID" value="A4U43_C01F340"/>
</dbReference>
<evidence type="ECO:0000256" key="8">
    <source>
        <dbReference type="PROSITE-ProRule" id="PRU10060"/>
    </source>
</evidence>
<keyword evidence="13" id="KW-1185">Reference proteome</keyword>
<evidence type="ECO:0000256" key="6">
    <source>
        <dbReference type="ARBA" id="ARBA00023295"/>
    </source>
</evidence>
<feature type="signal peptide" evidence="10">
    <location>
        <begin position="1"/>
        <end position="15"/>
    </location>
</feature>
<feature type="domain" description="Glycoside hydrolase family 9" evidence="11">
    <location>
        <begin position="2"/>
        <end position="145"/>
    </location>
</feature>
<accession>A0A5P1FL49</accession>
<dbReference type="GO" id="GO:0030245">
    <property type="term" value="P:cellulose catabolic process"/>
    <property type="evidence" value="ECO:0007669"/>
    <property type="project" value="UniProtKB-KW"/>
</dbReference>
<sequence length="152" mass="16861">MQNPTTLSFLLVVFAQYINENNQIVTCNNGVIAPPSRLIELAKSQVDYILSDNPLQMSYMVGYGDKFPQRIHHRASSLPSMDVHPEKIPCKGGTPFYLSSQPNPNLLVGAIVGGPDEDDRYLDLRSMFTQSEPTTYINAPMVGLLAYFHANA</sequence>
<evidence type="ECO:0000256" key="7">
    <source>
        <dbReference type="ARBA" id="ARBA00023326"/>
    </source>
</evidence>
<name>A0A5P1FL49_ASPOF</name>
<gene>
    <name evidence="12" type="ORF">A4U43_C01F340</name>
</gene>
<dbReference type="InterPro" id="IPR033126">
    <property type="entry name" value="Glyco_hydro_9_Asp/Glu_AS"/>
</dbReference>
<protein>
    <recommendedName>
        <fullName evidence="9">Endoglucanase</fullName>
        <ecNumber evidence="9">3.2.1.4</ecNumber>
    </recommendedName>
</protein>
<dbReference type="EC" id="3.2.1.4" evidence="9"/>
<dbReference type="SUPFAM" id="SSF48208">
    <property type="entry name" value="Six-hairpin glycosidases"/>
    <property type="match status" value="1"/>
</dbReference>
<comment type="similarity">
    <text evidence="2 8 9">Belongs to the glycosyl hydrolase 9 (cellulase E) family.</text>
</comment>
<keyword evidence="5 8" id="KW-0119">Carbohydrate metabolism</keyword>
<evidence type="ECO:0000313" key="13">
    <source>
        <dbReference type="Proteomes" id="UP000243459"/>
    </source>
</evidence>
<dbReference type="GO" id="GO:0008810">
    <property type="term" value="F:cellulase activity"/>
    <property type="evidence" value="ECO:0007669"/>
    <property type="project" value="UniProtKB-EC"/>
</dbReference>
<reference evidence="13" key="1">
    <citation type="journal article" date="2017" name="Nat. Commun.">
        <title>The asparagus genome sheds light on the origin and evolution of a young Y chromosome.</title>
        <authorList>
            <person name="Harkess A."/>
            <person name="Zhou J."/>
            <person name="Xu C."/>
            <person name="Bowers J.E."/>
            <person name="Van der Hulst R."/>
            <person name="Ayyampalayam S."/>
            <person name="Mercati F."/>
            <person name="Riccardi P."/>
            <person name="McKain M.R."/>
            <person name="Kakrana A."/>
            <person name="Tang H."/>
            <person name="Ray J."/>
            <person name="Groenendijk J."/>
            <person name="Arikit S."/>
            <person name="Mathioni S.M."/>
            <person name="Nakano M."/>
            <person name="Shan H."/>
            <person name="Telgmann-Rauber A."/>
            <person name="Kanno A."/>
            <person name="Yue Z."/>
            <person name="Chen H."/>
            <person name="Li W."/>
            <person name="Chen Y."/>
            <person name="Xu X."/>
            <person name="Zhang Y."/>
            <person name="Luo S."/>
            <person name="Chen H."/>
            <person name="Gao J."/>
            <person name="Mao Z."/>
            <person name="Pires J.C."/>
            <person name="Luo M."/>
            <person name="Kudrna D."/>
            <person name="Wing R.A."/>
            <person name="Meyers B.C."/>
            <person name="Yi K."/>
            <person name="Kong H."/>
            <person name="Lavrijsen P."/>
            <person name="Sunseri F."/>
            <person name="Falavigna A."/>
            <person name="Ye Y."/>
            <person name="Leebens-Mack J.H."/>
            <person name="Chen G."/>
        </authorList>
    </citation>
    <scope>NUCLEOTIDE SEQUENCE [LARGE SCALE GENOMIC DNA]</scope>
    <source>
        <strain evidence="13">cv. DH0086</strain>
    </source>
</reference>
<dbReference type="PROSITE" id="PS00698">
    <property type="entry name" value="GH9_3"/>
    <property type="match status" value="1"/>
</dbReference>
<keyword evidence="3 8" id="KW-0378">Hydrolase</keyword>